<dbReference type="SUPFAM" id="SSF55874">
    <property type="entry name" value="ATPase domain of HSP90 chaperone/DNA topoisomerase II/histidine kinase"/>
    <property type="match status" value="1"/>
</dbReference>
<keyword evidence="8 10" id="KW-1133">Transmembrane helix</keyword>
<dbReference type="InterPro" id="IPR005467">
    <property type="entry name" value="His_kinase_dom"/>
</dbReference>
<feature type="transmembrane region" description="Helical" evidence="10">
    <location>
        <begin position="162"/>
        <end position="185"/>
    </location>
</feature>
<dbReference type="PROSITE" id="PS50109">
    <property type="entry name" value="HIS_KIN"/>
    <property type="match status" value="1"/>
</dbReference>
<dbReference type="InterPro" id="IPR036097">
    <property type="entry name" value="HisK_dim/P_sf"/>
</dbReference>
<dbReference type="Pfam" id="PF02518">
    <property type="entry name" value="HATPase_c"/>
    <property type="match status" value="1"/>
</dbReference>
<keyword evidence="9 10" id="KW-0472">Membrane</keyword>
<feature type="domain" description="Histidine kinase" evidence="11">
    <location>
        <begin position="249"/>
        <end position="465"/>
    </location>
</feature>
<dbReference type="PANTHER" id="PTHR45436">
    <property type="entry name" value="SENSOR HISTIDINE KINASE YKOH"/>
    <property type="match status" value="1"/>
</dbReference>
<dbReference type="InterPro" id="IPR003594">
    <property type="entry name" value="HATPase_dom"/>
</dbReference>
<dbReference type="PANTHER" id="PTHR45436:SF1">
    <property type="entry name" value="SENSOR PROTEIN QSEC"/>
    <property type="match status" value="1"/>
</dbReference>
<comment type="subcellular location">
    <subcellularLocation>
        <location evidence="2">Membrane</location>
    </subcellularLocation>
</comment>
<keyword evidence="4" id="KW-0597">Phosphoprotein</keyword>
<dbReference type="Proteomes" id="UP001596292">
    <property type="component" value="Unassembled WGS sequence"/>
</dbReference>
<dbReference type="InterPro" id="IPR003661">
    <property type="entry name" value="HisK_dim/P_dom"/>
</dbReference>
<keyword evidence="7 12" id="KW-0418">Kinase</keyword>
<evidence type="ECO:0000256" key="9">
    <source>
        <dbReference type="ARBA" id="ARBA00023136"/>
    </source>
</evidence>
<dbReference type="Pfam" id="PF00512">
    <property type="entry name" value="HisKA"/>
    <property type="match status" value="1"/>
</dbReference>
<evidence type="ECO:0000256" key="6">
    <source>
        <dbReference type="ARBA" id="ARBA00022692"/>
    </source>
</evidence>
<dbReference type="InterPro" id="IPR050428">
    <property type="entry name" value="TCS_sensor_his_kinase"/>
</dbReference>
<evidence type="ECO:0000259" key="11">
    <source>
        <dbReference type="PROSITE" id="PS50109"/>
    </source>
</evidence>
<accession>A0ABW2BNR6</accession>
<dbReference type="InterPro" id="IPR004358">
    <property type="entry name" value="Sig_transdc_His_kin-like_C"/>
</dbReference>
<dbReference type="Pfam" id="PF08521">
    <property type="entry name" value="2CSK_N"/>
    <property type="match status" value="1"/>
</dbReference>
<dbReference type="EC" id="2.7.13.3" evidence="3"/>
<sequence length="467" mass="49886">MSTARIPSLRRRLLVRMLLPVLALALLLGFAGALVIGNVVETTHDRLLDGSVLAIAERLTVEDGEVSVDLPRVALGMLESQAQDRIYYSVTYLGALVTGYRDLPLADVDRLTPGVTAHRDGIVRGASVRIAAQARRIYGKPSPVLVQVAETREARQTLERRLLAGLAFAELGLLGLIGTLSWYSIDSGLRPLTRLSDEIGRRAVPGAINLQPLDVAGVPREAMAPVLALNTLLRRLEHSIEGERTFTADASHQLRTPLAVLRMHVELLRRAAPGDPAQAATIDEIEGAARRLERLLAQLIALARADEGAGTGPVATTDLNEVAARVVTEQVAPALARGTEIVLDRPDGAVPVLGDPFIAGEILSNLVDNAIRYNRPGGTTTVRVARTESGARLEVEDEGPGIPAGEREKVFERFYRVVSRGGPEGSGLGLAIVRALADRIGGAVTLRARPEGPGLVARVDFRVPPSV</sequence>
<dbReference type="EMBL" id="JBHSWN010000001">
    <property type="protein sequence ID" value="MFC6791596.1"/>
    <property type="molecule type" value="Genomic_DNA"/>
</dbReference>
<dbReference type="CDD" id="cd00082">
    <property type="entry name" value="HisKA"/>
    <property type="match status" value="1"/>
</dbReference>
<evidence type="ECO:0000256" key="8">
    <source>
        <dbReference type="ARBA" id="ARBA00022989"/>
    </source>
</evidence>
<dbReference type="PRINTS" id="PR00344">
    <property type="entry name" value="BCTRLSENSOR"/>
</dbReference>
<dbReference type="Gene3D" id="1.10.287.130">
    <property type="match status" value="1"/>
</dbReference>
<keyword evidence="6 10" id="KW-0812">Transmembrane</keyword>
<evidence type="ECO:0000256" key="10">
    <source>
        <dbReference type="SAM" id="Phobius"/>
    </source>
</evidence>
<dbReference type="RefSeq" id="WP_378972631.1">
    <property type="nucleotide sequence ID" value="NZ_JBHSWN010000001.1"/>
</dbReference>
<evidence type="ECO:0000256" key="4">
    <source>
        <dbReference type="ARBA" id="ARBA00022553"/>
    </source>
</evidence>
<evidence type="ECO:0000256" key="2">
    <source>
        <dbReference type="ARBA" id="ARBA00004370"/>
    </source>
</evidence>
<comment type="caution">
    <text evidence="12">The sequence shown here is derived from an EMBL/GenBank/DDBJ whole genome shotgun (WGS) entry which is preliminary data.</text>
</comment>
<evidence type="ECO:0000313" key="13">
    <source>
        <dbReference type="Proteomes" id="UP001596292"/>
    </source>
</evidence>
<evidence type="ECO:0000256" key="7">
    <source>
        <dbReference type="ARBA" id="ARBA00022777"/>
    </source>
</evidence>
<dbReference type="Gene3D" id="3.30.565.10">
    <property type="entry name" value="Histidine kinase-like ATPase, C-terminal domain"/>
    <property type="match status" value="1"/>
</dbReference>
<dbReference type="SUPFAM" id="SSF47384">
    <property type="entry name" value="Homodimeric domain of signal transducing histidine kinase"/>
    <property type="match status" value="1"/>
</dbReference>
<dbReference type="CDD" id="cd00075">
    <property type="entry name" value="HATPase"/>
    <property type="match status" value="1"/>
</dbReference>
<dbReference type="SMART" id="SM00387">
    <property type="entry name" value="HATPase_c"/>
    <property type="match status" value="1"/>
</dbReference>
<keyword evidence="5 12" id="KW-0808">Transferase</keyword>
<dbReference type="SMART" id="SM00388">
    <property type="entry name" value="HisKA"/>
    <property type="match status" value="1"/>
</dbReference>
<evidence type="ECO:0000256" key="5">
    <source>
        <dbReference type="ARBA" id="ARBA00022679"/>
    </source>
</evidence>
<protein>
    <recommendedName>
        <fullName evidence="3">histidine kinase</fullName>
        <ecNumber evidence="3">2.7.13.3</ecNumber>
    </recommendedName>
</protein>
<comment type="catalytic activity">
    <reaction evidence="1">
        <text>ATP + protein L-histidine = ADP + protein N-phospho-L-histidine.</text>
        <dbReference type="EC" id="2.7.13.3"/>
    </reaction>
</comment>
<gene>
    <name evidence="12" type="ORF">ACFQE0_19480</name>
</gene>
<dbReference type="GO" id="GO:0004673">
    <property type="term" value="F:protein histidine kinase activity"/>
    <property type="evidence" value="ECO:0007669"/>
    <property type="project" value="UniProtKB-EC"/>
</dbReference>
<evidence type="ECO:0000313" key="12">
    <source>
        <dbReference type="EMBL" id="MFC6791596.1"/>
    </source>
</evidence>
<dbReference type="InterPro" id="IPR036890">
    <property type="entry name" value="HATPase_C_sf"/>
</dbReference>
<evidence type="ECO:0000256" key="3">
    <source>
        <dbReference type="ARBA" id="ARBA00012438"/>
    </source>
</evidence>
<proteinExistence type="predicted"/>
<reference evidence="13" key="1">
    <citation type="journal article" date="2019" name="Int. J. Syst. Evol. Microbiol.">
        <title>The Global Catalogue of Microorganisms (GCM) 10K type strain sequencing project: providing services to taxonomists for standard genome sequencing and annotation.</title>
        <authorList>
            <consortium name="The Broad Institute Genomics Platform"/>
            <consortium name="The Broad Institute Genome Sequencing Center for Infectious Disease"/>
            <person name="Wu L."/>
            <person name="Ma J."/>
        </authorList>
    </citation>
    <scope>NUCLEOTIDE SEQUENCE [LARGE SCALE GENOMIC DNA]</scope>
    <source>
        <strain evidence="13">CCUG 48316</strain>
    </source>
</reference>
<organism evidence="12 13">
    <name type="scientific">Methylobacterium komagatae</name>
    <dbReference type="NCBI Taxonomy" id="374425"/>
    <lineage>
        <taxon>Bacteria</taxon>
        <taxon>Pseudomonadati</taxon>
        <taxon>Pseudomonadota</taxon>
        <taxon>Alphaproteobacteria</taxon>
        <taxon>Hyphomicrobiales</taxon>
        <taxon>Methylobacteriaceae</taxon>
        <taxon>Methylobacterium</taxon>
    </lineage>
</organism>
<keyword evidence="13" id="KW-1185">Reference proteome</keyword>
<dbReference type="InterPro" id="IPR013727">
    <property type="entry name" value="2CSK_N"/>
</dbReference>
<name>A0ABW2BNR6_9HYPH</name>
<evidence type="ECO:0000256" key="1">
    <source>
        <dbReference type="ARBA" id="ARBA00000085"/>
    </source>
</evidence>